<proteinExistence type="predicted"/>
<organism evidence="1 2">
    <name type="scientific">Lophiostoma macrostomum CBS 122681</name>
    <dbReference type="NCBI Taxonomy" id="1314788"/>
    <lineage>
        <taxon>Eukaryota</taxon>
        <taxon>Fungi</taxon>
        <taxon>Dikarya</taxon>
        <taxon>Ascomycota</taxon>
        <taxon>Pezizomycotina</taxon>
        <taxon>Dothideomycetes</taxon>
        <taxon>Pleosporomycetidae</taxon>
        <taxon>Pleosporales</taxon>
        <taxon>Lophiostomataceae</taxon>
        <taxon>Lophiostoma</taxon>
    </lineage>
</organism>
<name>A0A6A6T199_9PLEO</name>
<dbReference type="EMBL" id="MU004380">
    <property type="protein sequence ID" value="KAF2653520.1"/>
    <property type="molecule type" value="Genomic_DNA"/>
</dbReference>
<sequence length="204" mass="23378">MIRPCCSESSRFVRARHRSLALVPASLMYCFDTKPKPSRVVMCRVVSRLKTGSKDSQLGSWVCVLADRLSHQARSEVAIQSQHGRHTPSESDVAVLRDPRSGSLDDQRGRRYAIVSEARGFGRLGRRGWLIFIETGGWLCRLQVHSGRWRTAYRSLPTLVVFRISSVRERAGGQGSRYMYLRLPLRSWMVLFTRYIRRSSFLST</sequence>
<accession>A0A6A6T199</accession>
<reference evidence="1" key="1">
    <citation type="journal article" date="2020" name="Stud. Mycol.">
        <title>101 Dothideomycetes genomes: a test case for predicting lifestyles and emergence of pathogens.</title>
        <authorList>
            <person name="Haridas S."/>
            <person name="Albert R."/>
            <person name="Binder M."/>
            <person name="Bloem J."/>
            <person name="Labutti K."/>
            <person name="Salamov A."/>
            <person name="Andreopoulos B."/>
            <person name="Baker S."/>
            <person name="Barry K."/>
            <person name="Bills G."/>
            <person name="Bluhm B."/>
            <person name="Cannon C."/>
            <person name="Castanera R."/>
            <person name="Culley D."/>
            <person name="Daum C."/>
            <person name="Ezra D."/>
            <person name="Gonzalez J."/>
            <person name="Henrissat B."/>
            <person name="Kuo A."/>
            <person name="Liang C."/>
            <person name="Lipzen A."/>
            <person name="Lutzoni F."/>
            <person name="Magnuson J."/>
            <person name="Mondo S."/>
            <person name="Nolan M."/>
            <person name="Ohm R."/>
            <person name="Pangilinan J."/>
            <person name="Park H.-J."/>
            <person name="Ramirez L."/>
            <person name="Alfaro M."/>
            <person name="Sun H."/>
            <person name="Tritt A."/>
            <person name="Yoshinaga Y."/>
            <person name="Zwiers L.-H."/>
            <person name="Turgeon B."/>
            <person name="Goodwin S."/>
            <person name="Spatafora J."/>
            <person name="Crous P."/>
            <person name="Grigoriev I."/>
        </authorList>
    </citation>
    <scope>NUCLEOTIDE SEQUENCE</scope>
    <source>
        <strain evidence="1">CBS 122681</strain>
    </source>
</reference>
<dbReference type="AlphaFoldDB" id="A0A6A6T199"/>
<gene>
    <name evidence="1" type="ORF">K491DRAFT_515143</name>
</gene>
<keyword evidence="2" id="KW-1185">Reference proteome</keyword>
<evidence type="ECO:0000313" key="1">
    <source>
        <dbReference type="EMBL" id="KAF2653520.1"/>
    </source>
</evidence>
<protein>
    <submittedName>
        <fullName evidence="1">Uncharacterized protein</fullName>
    </submittedName>
</protein>
<evidence type="ECO:0000313" key="2">
    <source>
        <dbReference type="Proteomes" id="UP000799324"/>
    </source>
</evidence>
<dbReference type="Proteomes" id="UP000799324">
    <property type="component" value="Unassembled WGS sequence"/>
</dbReference>